<dbReference type="InterPro" id="IPR036691">
    <property type="entry name" value="Endo/exonu/phosph_ase_sf"/>
</dbReference>
<dbReference type="EMBL" id="CAUYUJ010002069">
    <property type="protein sequence ID" value="CAK0799017.1"/>
    <property type="molecule type" value="Genomic_DNA"/>
</dbReference>
<accession>A0ABN9Q074</accession>
<keyword evidence="4" id="KW-1185">Reference proteome</keyword>
<feature type="compositionally biased region" description="Basic and acidic residues" evidence="2">
    <location>
        <begin position="103"/>
        <end position="116"/>
    </location>
</feature>
<gene>
    <name evidence="3" type="ORF">PCOR1329_LOCUS7614</name>
</gene>
<evidence type="ECO:0008006" key="5">
    <source>
        <dbReference type="Google" id="ProtNLM"/>
    </source>
</evidence>
<feature type="compositionally biased region" description="Low complexity" evidence="2">
    <location>
        <begin position="83"/>
        <end position="100"/>
    </location>
</feature>
<feature type="compositionally biased region" description="Low complexity" evidence="2">
    <location>
        <begin position="307"/>
        <end position="332"/>
    </location>
</feature>
<dbReference type="Gene3D" id="3.60.10.10">
    <property type="entry name" value="Endonuclease/exonuclease/phosphatase"/>
    <property type="match status" value="1"/>
</dbReference>
<evidence type="ECO:0000256" key="1">
    <source>
        <dbReference type="SAM" id="Coils"/>
    </source>
</evidence>
<protein>
    <recommendedName>
        <fullName evidence="5">RanBP2-type domain-containing protein</fullName>
    </recommendedName>
</protein>
<feature type="coiled-coil region" evidence="1">
    <location>
        <begin position="193"/>
        <end position="220"/>
    </location>
</feature>
<reference evidence="3" key="1">
    <citation type="submission" date="2023-10" db="EMBL/GenBank/DDBJ databases">
        <authorList>
            <person name="Chen Y."/>
            <person name="Shah S."/>
            <person name="Dougan E. K."/>
            <person name="Thang M."/>
            <person name="Chan C."/>
        </authorList>
    </citation>
    <scope>NUCLEOTIDE SEQUENCE [LARGE SCALE GENOMIC DNA]</scope>
</reference>
<proteinExistence type="predicted"/>
<name>A0ABN9Q074_9DINO</name>
<organism evidence="3 4">
    <name type="scientific">Prorocentrum cordatum</name>
    <dbReference type="NCBI Taxonomy" id="2364126"/>
    <lineage>
        <taxon>Eukaryota</taxon>
        <taxon>Sar</taxon>
        <taxon>Alveolata</taxon>
        <taxon>Dinophyceae</taxon>
        <taxon>Prorocentrales</taxon>
        <taxon>Prorocentraceae</taxon>
        <taxon>Prorocentrum</taxon>
    </lineage>
</organism>
<sequence>MANGVAGGTRGASQGGDPWTCRACAAGYSNMAWRMECRLCKAARPPRGAGTIGEAIDKAKAQAKAKGKAKAEAKRVRFASDVPGPAAAAATPAPWARGAAKQAAEEQPRGSGGKDEEVRQALLRHFGPREGWSAALVQDFGALVPVVDAPPPAKPLAELSLQALLAREAKIKGQVGRAEIALAAVKEEQAAVAVRVAEQADVLQKRRDQLEEVAEAVRARKRADLAQHTGPSPMEEGEPEEAAGCLGKTLLKGLEAERERVLLLGEEGGALLAMAAEARSLVEKLAAADARAREAAAAERARATAAAAERAATAQEAAPAADGSDDGAAGPPGDRKRVGDLDLGPELVGLDAVFDELGMEGEQQRAAWRAALAKRQRALVEWLHGDVGRLPAVLCLQEHRLKGKQAVARAAGWMQARGFSWHGQAALPTGPGPLESSGGVAVATLRPSAAAAAPGLPAHRFQVCEVNLGFRGPCRFISAYFITKVGRAKENIVLLAALHEFVGQLESPWIVMGDWNMEPEDVREWARSAGGVLVAPEEPTCGTKVFDFAVVSKVLAGFVDAAEVLLRAPTKDHVPFKVVLRGVRPAAKVQRPFFPAAFPLPLPPPVRPAQLDRAFSAWSPGGGQSLMVGCQEWFGAVGAYLIDLHEIVPPSRWKGRAGGLRAQRVEMEVAWKQDLKRSVGAACRRWMSFAAACARWRALQEAAPGGRCWAPLRKQREVLMAFELEWPEDGPLAGLSVARVVGLLSSSSCQLTVQFVQGEARQRWGLDKQQKAAEWRAWAQAAATEKGGSAAYRFTKQVAVVPTVVLAGADGDDDPRMPVAGEAAVAALLEARQPLWIKQSRAGEAAPEDWDIHESVLPPLELEDLERVLGTYREGCGLGWDRLHPKQLLRLPRSYRQRCLELLMAWGRKLSREALWQLIVVFIPKAAGGQRPVGLTAIWLRVWSRMRQPLVARWEVSLKNPAFWGTSECPCERAGGLVAKGLVISDAKTGYLANSEDLGDALDGCWAHGPLPRWTGARCLGGDAGGSPAAAAVWGSAVAGLACGRLHGLRVAAMCAEDRLPMGASVGLRLRALHGAADRDPFVVHAAEVARSWGMTLDAGLPSAAVVQECWLGAQGLLDLRSPWGQCRDPAQACVMALRRVGCEMVAYNAVIDWQARVVSLEFYSPGMLVQVARASAMLASDVLALKRLRGPGAWAWPVHWKGLERLLHARRRPEGQADTEAADGAGRLVPAPPPPHWQARHRRALVAVLGGSHWPQERLWKDGKARDGLCRLCGGRGTLWHRAFECDAWLPLRRGACSPALLEGARLVTQRGDAAAELFARALCPDPALAFPAAADAALAAPRWFGAQPGSRFAGRVFVDGSARFPALRGARRAGWAVVPIGFSGEVIGGMHGIVPRAYGPEQEARDGEDYAFHMLAQCWLPSADGSGLEVFCDCAGTVGLALSQGKALAPLQARRHLWQEWWAGPGPSATVRKVKAHKALAAAASWEDELLIRGNRAADLWAKRGAALWPIDEERVWFLQACAWRVEELGRWVGELAATMVDRDQLDSDGVVGTADLVYDIPQAALDAAELADAEVAALALEADPELGQAPGAAAGAAAGVELGQAPAAAAGAAADELADAAVAAPELKAAVAGAGVARAVRGHCIVVSRLVNGDGAMAWCLKCGCRFWKRPPPAGAGLLGSCKGRPAPGERAAEARRLLMRLQEPKSRARLLAPQPPTEEERARLAAVLHGDAGAEDGAGAPAGAGRPPRWGLRPATADAWQAAELHGFASPAAAARWARARVAACRESPFGDGDGAA</sequence>
<evidence type="ECO:0000256" key="2">
    <source>
        <dbReference type="SAM" id="MobiDB-lite"/>
    </source>
</evidence>
<feature type="compositionally biased region" description="Low complexity" evidence="2">
    <location>
        <begin position="1739"/>
        <end position="1756"/>
    </location>
</feature>
<keyword evidence="1" id="KW-0175">Coiled coil</keyword>
<feature type="region of interest" description="Disordered" evidence="2">
    <location>
        <begin position="222"/>
        <end position="242"/>
    </location>
</feature>
<evidence type="ECO:0000313" key="3">
    <source>
        <dbReference type="EMBL" id="CAK0799017.1"/>
    </source>
</evidence>
<comment type="caution">
    <text evidence="3">The sequence shown here is derived from an EMBL/GenBank/DDBJ whole genome shotgun (WGS) entry which is preliminary data.</text>
</comment>
<dbReference type="InterPro" id="IPR036397">
    <property type="entry name" value="RNaseH_sf"/>
</dbReference>
<evidence type="ECO:0000313" key="4">
    <source>
        <dbReference type="Proteomes" id="UP001189429"/>
    </source>
</evidence>
<dbReference type="Proteomes" id="UP001189429">
    <property type="component" value="Unassembled WGS sequence"/>
</dbReference>
<dbReference type="Gene3D" id="3.30.420.10">
    <property type="entry name" value="Ribonuclease H-like superfamily/Ribonuclease H"/>
    <property type="match status" value="1"/>
</dbReference>
<feature type="region of interest" description="Disordered" evidence="2">
    <location>
        <begin position="1736"/>
        <end position="1756"/>
    </location>
</feature>
<feature type="region of interest" description="Disordered" evidence="2">
    <location>
        <begin position="83"/>
        <end position="116"/>
    </location>
</feature>
<dbReference type="SUPFAM" id="SSF56219">
    <property type="entry name" value="DNase I-like"/>
    <property type="match status" value="1"/>
</dbReference>
<feature type="region of interest" description="Disordered" evidence="2">
    <location>
        <begin position="307"/>
        <end position="342"/>
    </location>
</feature>